<organism evidence="5 6">
    <name type="scientific">Amycolatopsis pigmentata</name>
    <dbReference type="NCBI Taxonomy" id="450801"/>
    <lineage>
        <taxon>Bacteria</taxon>
        <taxon>Bacillati</taxon>
        <taxon>Actinomycetota</taxon>
        <taxon>Actinomycetes</taxon>
        <taxon>Pseudonocardiales</taxon>
        <taxon>Pseudonocardiaceae</taxon>
        <taxon>Amycolatopsis</taxon>
    </lineage>
</organism>
<evidence type="ECO:0000313" key="5">
    <source>
        <dbReference type="EMBL" id="MFD2422419.1"/>
    </source>
</evidence>
<dbReference type="Pfam" id="PF00929">
    <property type="entry name" value="RNase_T"/>
    <property type="match status" value="1"/>
</dbReference>
<dbReference type="EMBL" id="JBHUKR010000028">
    <property type="protein sequence ID" value="MFD2422419.1"/>
    <property type="molecule type" value="Genomic_DNA"/>
</dbReference>
<evidence type="ECO:0000256" key="3">
    <source>
        <dbReference type="ARBA" id="ARBA00022839"/>
    </source>
</evidence>
<evidence type="ECO:0000256" key="1">
    <source>
        <dbReference type="ARBA" id="ARBA00022722"/>
    </source>
</evidence>
<comment type="caution">
    <text evidence="5">The sequence shown here is derived from an EMBL/GenBank/DDBJ whole genome shotgun (WGS) entry which is preliminary data.</text>
</comment>
<dbReference type="RefSeq" id="WP_378271491.1">
    <property type="nucleotide sequence ID" value="NZ_JBHUKR010000028.1"/>
</dbReference>
<dbReference type="InterPro" id="IPR013520">
    <property type="entry name" value="Ribonucl_H"/>
</dbReference>
<feature type="domain" description="Exonuclease" evidence="4">
    <location>
        <begin position="13"/>
        <end position="187"/>
    </location>
</feature>
<dbReference type="Gene3D" id="3.30.420.10">
    <property type="entry name" value="Ribonuclease H-like superfamily/Ribonuclease H"/>
    <property type="match status" value="1"/>
</dbReference>
<accession>A0ABW5G699</accession>
<dbReference type="CDD" id="cd06127">
    <property type="entry name" value="DEDDh"/>
    <property type="match status" value="1"/>
</dbReference>
<dbReference type="Proteomes" id="UP001597417">
    <property type="component" value="Unassembled WGS sequence"/>
</dbReference>
<evidence type="ECO:0000313" key="6">
    <source>
        <dbReference type="Proteomes" id="UP001597417"/>
    </source>
</evidence>
<proteinExistence type="predicted"/>
<dbReference type="InterPro" id="IPR012337">
    <property type="entry name" value="RNaseH-like_sf"/>
</dbReference>
<keyword evidence="1" id="KW-0540">Nuclease</keyword>
<keyword evidence="3" id="KW-0269">Exonuclease</keyword>
<dbReference type="PANTHER" id="PTHR30231:SF4">
    <property type="entry name" value="PROTEIN NEN2"/>
    <property type="match status" value="1"/>
</dbReference>
<keyword evidence="6" id="KW-1185">Reference proteome</keyword>
<dbReference type="SUPFAM" id="SSF53098">
    <property type="entry name" value="Ribonuclease H-like"/>
    <property type="match status" value="1"/>
</dbReference>
<reference evidence="6" key="1">
    <citation type="journal article" date="2019" name="Int. J. Syst. Evol. Microbiol.">
        <title>The Global Catalogue of Microorganisms (GCM) 10K type strain sequencing project: providing services to taxonomists for standard genome sequencing and annotation.</title>
        <authorList>
            <consortium name="The Broad Institute Genomics Platform"/>
            <consortium name="The Broad Institute Genome Sequencing Center for Infectious Disease"/>
            <person name="Wu L."/>
            <person name="Ma J."/>
        </authorList>
    </citation>
    <scope>NUCLEOTIDE SEQUENCE [LARGE SCALE GENOMIC DNA]</scope>
    <source>
        <strain evidence="6">CGMCC 4.7645</strain>
    </source>
</reference>
<dbReference type="InterPro" id="IPR036397">
    <property type="entry name" value="RNaseH_sf"/>
</dbReference>
<sequence>MGQQLINALQHVTPVVIDFEYTTPAGAPPGPIEVAVQALRARNGKLERAAKWEALMRPPASAPLTTFDTAQTGITPQMLADQPPASEVLAELDRRFTAGPYLLVAHHAPAEAKILSAYREHCPNLARIDFIDTVRLARDLYPELRKHGLDDLIRHLAIPMPPNRHRAMADVLLTTELFILMVTDSGWSDLRQLRRLAGLAADAAQPEQTSLFG</sequence>
<gene>
    <name evidence="5" type="ORF">ACFSXZ_39460</name>
</gene>
<evidence type="ECO:0000256" key="2">
    <source>
        <dbReference type="ARBA" id="ARBA00022801"/>
    </source>
</evidence>
<dbReference type="PANTHER" id="PTHR30231">
    <property type="entry name" value="DNA POLYMERASE III SUBUNIT EPSILON"/>
    <property type="match status" value="1"/>
</dbReference>
<protein>
    <submittedName>
        <fullName evidence="5">PolC-type DNA polymerase III</fullName>
    </submittedName>
</protein>
<evidence type="ECO:0000259" key="4">
    <source>
        <dbReference type="SMART" id="SM00479"/>
    </source>
</evidence>
<name>A0ABW5G699_9PSEU</name>
<keyword evidence="2" id="KW-0378">Hydrolase</keyword>
<dbReference type="SMART" id="SM00479">
    <property type="entry name" value="EXOIII"/>
    <property type="match status" value="1"/>
</dbReference>